<dbReference type="RefSeq" id="XP_044723085.1">
    <property type="nucleotide sequence ID" value="XM_044862059.1"/>
</dbReference>
<comment type="caution">
    <text evidence="2">The sequence shown here is derived from an EMBL/GenBank/DDBJ whole genome shotgun (WGS) entry which is preliminary data.</text>
</comment>
<organism evidence="2 3">
    <name type="scientific">Hirsutella rhossiliensis</name>
    <dbReference type="NCBI Taxonomy" id="111463"/>
    <lineage>
        <taxon>Eukaryota</taxon>
        <taxon>Fungi</taxon>
        <taxon>Dikarya</taxon>
        <taxon>Ascomycota</taxon>
        <taxon>Pezizomycotina</taxon>
        <taxon>Sordariomycetes</taxon>
        <taxon>Hypocreomycetidae</taxon>
        <taxon>Hypocreales</taxon>
        <taxon>Ophiocordycipitaceae</taxon>
        <taxon>Hirsutella</taxon>
    </lineage>
</organism>
<accession>A0A9P8N2T1</accession>
<reference evidence="2" key="1">
    <citation type="submission" date="2021-09" db="EMBL/GenBank/DDBJ databases">
        <title>A high-quality genome of the endoparasitic fungus Hirsutella rhossiliensis with a comparison of Hirsutella genomes reveals transposable elements contributing to genome size variation.</title>
        <authorList>
            <person name="Lin R."/>
            <person name="Jiao Y."/>
            <person name="Sun X."/>
            <person name="Ling J."/>
            <person name="Xie B."/>
            <person name="Cheng X."/>
        </authorList>
    </citation>
    <scope>NUCLEOTIDE SEQUENCE</scope>
    <source>
        <strain evidence="2">HR02</strain>
    </source>
</reference>
<evidence type="ECO:0000313" key="3">
    <source>
        <dbReference type="Proteomes" id="UP000824596"/>
    </source>
</evidence>
<dbReference type="Proteomes" id="UP000824596">
    <property type="component" value="Unassembled WGS sequence"/>
</dbReference>
<dbReference type="AlphaFoldDB" id="A0A9P8N2T1"/>
<feature type="compositionally biased region" description="Polar residues" evidence="1">
    <location>
        <begin position="131"/>
        <end position="158"/>
    </location>
</feature>
<sequence>MNPGRALAARLAKSSHPPRLVAPTNRDKVWRDSELRDLHQTRMIVATAAELNGGWSQRASSPQMQPSLEVMGLVALAPVTPEFLVLDRHALPARRASRRYDSSASVGPFGGTCTDFRSGKGSSFDKGFTPSKGSNSSRGLTPSRGTTTSKGFNNSNGTGATTTPTAFICLRIHITTPFDWLELLQATEAFMVLQQMELRSFVLMADLNGVHDRLHPLMTREGMEAAPARAGRFRRAVVDKHIEFFGPLRIDHLSLVLEVMREKLDGLWEVGRRAVREPEWIEERYARHARYAMV</sequence>
<dbReference type="GeneID" id="68352717"/>
<proteinExistence type="predicted"/>
<feature type="region of interest" description="Disordered" evidence="1">
    <location>
        <begin position="124"/>
        <end position="158"/>
    </location>
</feature>
<keyword evidence="3" id="KW-1185">Reference proteome</keyword>
<dbReference type="EMBL" id="JAIZPD010000003">
    <property type="protein sequence ID" value="KAH0965572.1"/>
    <property type="molecule type" value="Genomic_DNA"/>
</dbReference>
<protein>
    <submittedName>
        <fullName evidence="2">Uncharacterized protein</fullName>
    </submittedName>
</protein>
<name>A0A9P8N2T1_9HYPO</name>
<evidence type="ECO:0000313" key="2">
    <source>
        <dbReference type="EMBL" id="KAH0965572.1"/>
    </source>
</evidence>
<evidence type="ECO:0000256" key="1">
    <source>
        <dbReference type="SAM" id="MobiDB-lite"/>
    </source>
</evidence>
<gene>
    <name evidence="2" type="ORF">HRG_03588</name>
</gene>